<proteinExistence type="inferred from homology"/>
<dbReference type="PRINTS" id="PR00143">
    <property type="entry name" value="CITRTSNTHASE"/>
</dbReference>
<evidence type="ECO:0000313" key="10">
    <source>
        <dbReference type="Proteomes" id="UP000030753"/>
    </source>
</evidence>
<dbReference type="InterPro" id="IPR002020">
    <property type="entry name" value="Citrate_synthase"/>
</dbReference>
<dbReference type="InterPro" id="IPR016143">
    <property type="entry name" value="Citrate_synth-like_sm_a-sub"/>
</dbReference>
<feature type="transmembrane region" description="Helical" evidence="8">
    <location>
        <begin position="102"/>
        <end position="122"/>
    </location>
</feature>
<dbReference type="InterPro" id="IPR036396">
    <property type="entry name" value="Cyt_P450_sf"/>
</dbReference>
<keyword evidence="6" id="KW-0325">Glycoprotein</keyword>
<evidence type="ECO:0000256" key="2">
    <source>
        <dbReference type="ARBA" id="ARBA00005007"/>
    </source>
</evidence>
<dbReference type="GO" id="GO:0004497">
    <property type="term" value="F:monooxygenase activity"/>
    <property type="evidence" value="ECO:0007669"/>
    <property type="project" value="InterPro"/>
</dbReference>
<accession>W9HL48</accession>
<dbReference type="Pfam" id="PF00285">
    <property type="entry name" value="Citrate_synt"/>
    <property type="match status" value="1"/>
</dbReference>
<evidence type="ECO:0000256" key="3">
    <source>
        <dbReference type="ARBA" id="ARBA00010566"/>
    </source>
</evidence>
<dbReference type="SUPFAM" id="SSF48264">
    <property type="entry name" value="Cytochrome P450"/>
    <property type="match status" value="1"/>
</dbReference>
<evidence type="ECO:0000313" key="9">
    <source>
        <dbReference type="EMBL" id="EWY82992.1"/>
    </source>
</evidence>
<feature type="transmembrane region" description="Helical" evidence="8">
    <location>
        <begin position="298"/>
        <end position="316"/>
    </location>
</feature>
<dbReference type="GO" id="GO:0022857">
    <property type="term" value="F:transmembrane transporter activity"/>
    <property type="evidence" value="ECO:0007669"/>
    <property type="project" value="InterPro"/>
</dbReference>
<comment type="similarity">
    <text evidence="3 7">Belongs to the citrate synthase family.</text>
</comment>
<keyword evidence="5 7" id="KW-0808">Transferase</keyword>
<feature type="transmembrane region" description="Helical" evidence="8">
    <location>
        <begin position="31"/>
        <end position="56"/>
    </location>
</feature>
<dbReference type="Pfam" id="PF00067">
    <property type="entry name" value="p450"/>
    <property type="match status" value="1"/>
</dbReference>
<keyword evidence="8" id="KW-0472">Membrane</keyword>
<dbReference type="InterPro" id="IPR036259">
    <property type="entry name" value="MFS_trans_sf"/>
</dbReference>
<sequence>MELDPIAIPDPIITEIDTPTEGPDTPPDGGYGWVIIFVCFIHTFWINLWAGSWGIIQAALLRTTLKGSSLSSLSFVGSLGKALGPALGIPAIRIVRIIGARAGMTIGIVIYGLGCLASSWAVGSLVGLFFACGVSYGIGSAFTDTLYNTLPVLWFKKRLGLANGIVKLGGSFGALVGAVSVGYLTEGVGVAWTFRIMGIASLLTGIPTALLIKDRGAPPEYPVKWSVFRDACFSWHFAAGAVGIFPIYAPTFFLPYINNALGFSNSTSIATLACLLVCMSVGRILTGYACDRVGSMNALFFTSLVNAVSLFAVWPFSSNLGLVLLFCILNGLSNGGFAVAIPTAVGRHLPIDDAPGALSLLFTGWAPGIMGGNAISAALIQVTHADVAESIVPFRPAILEELDPGSAIRHGSDLVKIDNKPGSYVSMMNSLAQRSAAVATLGVLPWLKPHAHHLPDPFFHRGMDGLQNLLGVTSAHVKERMAAGQDNHDDWLSLLLRARDDHGELLEFEEIASESLTLFMAAIETVSNTLSAMMYYLAASPSSLQKLQAEVDSINIPGTVPPFTNVRALPYLDAVLNETMRLHSVLGIGLPREVLPGSKGVHLDTFYFPPGTVLRVPIYAIHRSRNIWGQDANNFRPERWEKLSNRQKTSFIPLGHGPAACVGRSLAEVEMKIIAATLIRRYNFCMVNSEIESTEGTTPTEFKKIKAEPGNDRPEDETTQGLRVYDPAYMNTAVVQSKITYINGLDGVLRYRGYPIEQLVEKSNFLESAYLLIYGDLPTQAQYDEWQGEVMHHTYIHSDIENMFKSFRYDSHPMSMLSAAFATLGAFAPEANPSLAGQKLYTNAASGNMDSLKMLDKQILRILGKAPTLAAASYRMRQGRPFNRPAQGLSYTGNFLYLLDNLSEPEYQPHPVLAKALDKLFILHADHEVNCSTATVLQVGSSLVDPYSVVAAGCAALYGPSHGGASESAIRMLIEIGSPENVPAFMQAVERRERVLVGFGHRVYKNVDPRSTAIRKLAEEVFEVTGRNKLLDTALTLADYARKSEFMRSRNLYPNVDFYSGLIYQAMGFPLDFYPVLFAVPRCVGWLAHWRQMMLNKSGVKIWRPRQLYVGEGEREYVDTKDRKEKPDATVFDAPVKVEHGGEKQRALLAASAGLKSKL</sequence>
<dbReference type="SUPFAM" id="SSF48256">
    <property type="entry name" value="Citrate synthase"/>
    <property type="match status" value="1"/>
</dbReference>
<dbReference type="EMBL" id="JH717848">
    <property type="protein sequence ID" value="EWY82992.1"/>
    <property type="molecule type" value="Genomic_DNA"/>
</dbReference>
<organism evidence="9 10">
    <name type="scientific">Fusarium oxysporum NRRL 32931</name>
    <dbReference type="NCBI Taxonomy" id="660029"/>
    <lineage>
        <taxon>Eukaryota</taxon>
        <taxon>Fungi</taxon>
        <taxon>Dikarya</taxon>
        <taxon>Ascomycota</taxon>
        <taxon>Pezizomycotina</taxon>
        <taxon>Sordariomycetes</taxon>
        <taxon>Hypocreomycetidae</taxon>
        <taxon>Hypocreales</taxon>
        <taxon>Nectriaceae</taxon>
        <taxon>Fusarium</taxon>
        <taxon>Fusarium oxysporum species complex</taxon>
    </lineage>
</organism>
<dbReference type="GO" id="GO:0005506">
    <property type="term" value="F:iron ion binding"/>
    <property type="evidence" value="ECO:0007669"/>
    <property type="project" value="InterPro"/>
</dbReference>
<dbReference type="GO" id="GO:0032787">
    <property type="term" value="P:monocarboxylic acid metabolic process"/>
    <property type="evidence" value="ECO:0007669"/>
    <property type="project" value="UniProtKB-ARBA"/>
</dbReference>
<dbReference type="InterPro" id="IPR011701">
    <property type="entry name" value="MFS"/>
</dbReference>
<dbReference type="PANTHER" id="PTHR42871:SF1">
    <property type="entry name" value="CITRATE SYNTHASE"/>
    <property type="match status" value="1"/>
</dbReference>
<dbReference type="GO" id="GO:0020037">
    <property type="term" value="F:heme binding"/>
    <property type="evidence" value="ECO:0007669"/>
    <property type="project" value="InterPro"/>
</dbReference>
<evidence type="ECO:0000256" key="7">
    <source>
        <dbReference type="RuleBase" id="RU000441"/>
    </source>
</evidence>
<dbReference type="PANTHER" id="PTHR42871">
    <property type="entry name" value="CITRATE SYNTHASE"/>
    <property type="match status" value="1"/>
</dbReference>
<dbReference type="FunFam" id="1.10.230.10:FF:000002">
    <property type="entry name" value="Citrate synthase"/>
    <property type="match status" value="1"/>
</dbReference>
<dbReference type="GO" id="GO:0016020">
    <property type="term" value="C:membrane"/>
    <property type="evidence" value="ECO:0007669"/>
    <property type="project" value="UniProtKB-SubCell"/>
</dbReference>
<dbReference type="SUPFAM" id="SSF103473">
    <property type="entry name" value="MFS general substrate transporter"/>
    <property type="match status" value="1"/>
</dbReference>
<dbReference type="InterPro" id="IPR019810">
    <property type="entry name" value="Citrate_synthase_AS"/>
</dbReference>
<feature type="transmembrane region" description="Helical" evidence="8">
    <location>
        <begin position="128"/>
        <end position="147"/>
    </location>
</feature>
<dbReference type="Gene3D" id="1.20.1250.20">
    <property type="entry name" value="MFS general substrate transporter like domains"/>
    <property type="match status" value="2"/>
</dbReference>
<dbReference type="Pfam" id="PF07690">
    <property type="entry name" value="MFS_1"/>
    <property type="match status" value="1"/>
</dbReference>
<gene>
    <name evidence="9" type="ORF">FOYG_15072</name>
</gene>
<keyword evidence="8" id="KW-1133">Transmembrane helix</keyword>
<keyword evidence="8" id="KW-0812">Transmembrane</keyword>
<feature type="transmembrane region" description="Helical" evidence="8">
    <location>
        <begin position="322"/>
        <end position="345"/>
    </location>
</feature>
<dbReference type="Proteomes" id="UP000030753">
    <property type="component" value="Unassembled WGS sequence"/>
</dbReference>
<evidence type="ECO:0000256" key="4">
    <source>
        <dbReference type="ARBA" id="ARBA00022532"/>
    </source>
</evidence>
<feature type="transmembrane region" description="Helical" evidence="8">
    <location>
        <begin position="233"/>
        <end position="257"/>
    </location>
</feature>
<dbReference type="GO" id="GO:0016705">
    <property type="term" value="F:oxidoreductase activity, acting on paired donors, with incorporation or reduction of molecular oxygen"/>
    <property type="evidence" value="ECO:0007669"/>
    <property type="project" value="InterPro"/>
</dbReference>
<evidence type="ECO:0000256" key="8">
    <source>
        <dbReference type="SAM" id="Phobius"/>
    </source>
</evidence>
<keyword evidence="4" id="KW-0816">Tricarboxylic acid cycle</keyword>
<dbReference type="PROSITE" id="PS00480">
    <property type="entry name" value="CITRATE_SYNTHASE"/>
    <property type="match status" value="1"/>
</dbReference>
<dbReference type="InterPro" id="IPR016142">
    <property type="entry name" value="Citrate_synth-like_lrg_a-sub"/>
</dbReference>
<dbReference type="GO" id="GO:0046912">
    <property type="term" value="F:acyltransferase activity, acyl groups converted into alkyl on transfer"/>
    <property type="evidence" value="ECO:0007669"/>
    <property type="project" value="InterPro"/>
</dbReference>
<dbReference type="InterPro" id="IPR001128">
    <property type="entry name" value="Cyt_P450"/>
</dbReference>
<comment type="pathway">
    <text evidence="2">Carbohydrate metabolism.</text>
</comment>
<feature type="transmembrane region" description="Helical" evidence="8">
    <location>
        <begin position="190"/>
        <end position="212"/>
    </location>
</feature>
<feature type="transmembrane region" description="Helical" evidence="8">
    <location>
        <begin position="159"/>
        <end position="184"/>
    </location>
</feature>
<evidence type="ECO:0000256" key="5">
    <source>
        <dbReference type="ARBA" id="ARBA00022679"/>
    </source>
</evidence>
<evidence type="ECO:0000256" key="1">
    <source>
        <dbReference type="ARBA" id="ARBA00004141"/>
    </source>
</evidence>
<feature type="transmembrane region" description="Helical" evidence="8">
    <location>
        <begin position="357"/>
        <end position="380"/>
    </location>
</feature>
<dbReference type="Gene3D" id="1.10.630.10">
    <property type="entry name" value="Cytochrome P450"/>
    <property type="match status" value="1"/>
</dbReference>
<dbReference type="OrthoDB" id="435022at2759"/>
<comment type="subcellular location">
    <subcellularLocation>
        <location evidence="1">Membrane</location>
        <topology evidence="1">Multi-pass membrane protein</topology>
    </subcellularLocation>
</comment>
<dbReference type="AlphaFoldDB" id="W9HL48"/>
<evidence type="ECO:0000256" key="6">
    <source>
        <dbReference type="ARBA" id="ARBA00023180"/>
    </source>
</evidence>
<dbReference type="Gene3D" id="1.10.580.10">
    <property type="entry name" value="Citrate Synthase, domain 1"/>
    <property type="match status" value="1"/>
</dbReference>
<dbReference type="Gene3D" id="1.10.230.10">
    <property type="entry name" value="Cytochrome P450-Terp, domain 2"/>
    <property type="match status" value="1"/>
</dbReference>
<dbReference type="HOGENOM" id="CLU_275451_0_0_1"/>
<dbReference type="FunFam" id="1.10.580.10:FF:000005">
    <property type="entry name" value="Citrate synthase"/>
    <property type="match status" value="1"/>
</dbReference>
<dbReference type="InterPro" id="IPR036969">
    <property type="entry name" value="Citrate_synthase_sf"/>
</dbReference>
<reference evidence="9 10" key="1">
    <citation type="submission" date="2011-06" db="EMBL/GenBank/DDBJ databases">
        <title>The Genome Sequence of Fusarium oxysporum FOSC 3-a.</title>
        <authorList>
            <consortium name="The Broad Institute Genome Sequencing Platform"/>
            <person name="Ma L.-J."/>
            <person name="Gale L.R."/>
            <person name="Schwartz D.C."/>
            <person name="Zhou S."/>
            <person name="Corby-Kistler H."/>
            <person name="Young S.K."/>
            <person name="Zeng Q."/>
            <person name="Gargeya S."/>
            <person name="Fitzgerald M."/>
            <person name="Haas B."/>
            <person name="Abouelleil A."/>
            <person name="Alvarado L."/>
            <person name="Arachchi H.M."/>
            <person name="Berlin A."/>
            <person name="Brown A."/>
            <person name="Chapman S.B."/>
            <person name="Chen Z."/>
            <person name="Dunbar C."/>
            <person name="Freedman E."/>
            <person name="Gearin G."/>
            <person name="Gellesch M."/>
            <person name="Goldberg J."/>
            <person name="Griggs A."/>
            <person name="Gujja S."/>
            <person name="Heiman D."/>
            <person name="Howarth C."/>
            <person name="Larson L."/>
            <person name="Lui A."/>
            <person name="MacDonald P.J.P."/>
            <person name="Mehta T."/>
            <person name="Montmayeur A."/>
            <person name="Murphy C."/>
            <person name="Neiman D."/>
            <person name="Pearson M."/>
            <person name="Priest M."/>
            <person name="Roberts A."/>
            <person name="Saif S."/>
            <person name="Shea T."/>
            <person name="Shenoy N."/>
            <person name="Sisk P."/>
            <person name="Stolte C."/>
            <person name="Sykes S."/>
            <person name="Wortman J."/>
            <person name="Nusbaum C."/>
            <person name="Birren B."/>
        </authorList>
    </citation>
    <scope>NUCLEOTIDE SEQUENCE [LARGE SCALE GENOMIC DNA]</scope>
    <source>
        <strain evidence="10">FOSC 3-a</strain>
    </source>
</reference>
<name>W9HL48_FUSOX</name>
<dbReference type="GO" id="GO:0006099">
    <property type="term" value="P:tricarboxylic acid cycle"/>
    <property type="evidence" value="ECO:0007669"/>
    <property type="project" value="UniProtKB-KW"/>
</dbReference>
<feature type="transmembrane region" description="Helical" evidence="8">
    <location>
        <begin position="269"/>
        <end position="286"/>
    </location>
</feature>
<protein>
    <recommendedName>
        <fullName evidence="7">Citrate synthase</fullName>
    </recommendedName>
</protein>